<sequence>MGTGRVTAALDLEATTINTAAHVLWLAFSALLLFHYSIKDWLTSVYRRWKWRNIDCSCPMDPDVAVQFVRLDSWEPCGSPEEKGMLFLYGPPTLFFFELNDSPCNGGIVTCATLDESVDEANSFVGKLWLATRRNGIYDCVCQACGVRNPTSGKSFSCEHRDVEPLCRMCFNHSSVLHPVRGKFHFGYQKDAKFSYLCSCA</sequence>
<dbReference type="EMBL" id="RWGY01000013">
    <property type="protein sequence ID" value="TVU26342.1"/>
    <property type="molecule type" value="Genomic_DNA"/>
</dbReference>
<feature type="non-terminal residue" evidence="2">
    <location>
        <position position="1"/>
    </location>
</feature>
<evidence type="ECO:0000313" key="2">
    <source>
        <dbReference type="EMBL" id="TVU26342.1"/>
    </source>
</evidence>
<dbReference type="Gramene" id="TVU26342">
    <property type="protein sequence ID" value="TVU26342"/>
    <property type="gene ID" value="EJB05_28883"/>
</dbReference>
<keyword evidence="1" id="KW-0472">Membrane</keyword>
<dbReference type="OrthoDB" id="10502076at2759"/>
<keyword evidence="3" id="KW-1185">Reference proteome</keyword>
<evidence type="ECO:0000313" key="3">
    <source>
        <dbReference type="Proteomes" id="UP000324897"/>
    </source>
</evidence>
<proteinExistence type="predicted"/>
<keyword evidence="1" id="KW-1133">Transmembrane helix</keyword>
<comment type="caution">
    <text evidence="2">The sequence shown here is derived from an EMBL/GenBank/DDBJ whole genome shotgun (WGS) entry which is preliminary data.</text>
</comment>
<evidence type="ECO:0000256" key="1">
    <source>
        <dbReference type="SAM" id="Phobius"/>
    </source>
</evidence>
<accession>A0A5J9URA9</accession>
<keyword evidence="1" id="KW-0812">Transmembrane</keyword>
<dbReference type="AlphaFoldDB" id="A0A5J9URA9"/>
<gene>
    <name evidence="2" type="ORF">EJB05_28883</name>
</gene>
<organism evidence="2 3">
    <name type="scientific">Eragrostis curvula</name>
    <name type="common">weeping love grass</name>
    <dbReference type="NCBI Taxonomy" id="38414"/>
    <lineage>
        <taxon>Eukaryota</taxon>
        <taxon>Viridiplantae</taxon>
        <taxon>Streptophyta</taxon>
        <taxon>Embryophyta</taxon>
        <taxon>Tracheophyta</taxon>
        <taxon>Spermatophyta</taxon>
        <taxon>Magnoliopsida</taxon>
        <taxon>Liliopsida</taxon>
        <taxon>Poales</taxon>
        <taxon>Poaceae</taxon>
        <taxon>PACMAD clade</taxon>
        <taxon>Chloridoideae</taxon>
        <taxon>Eragrostideae</taxon>
        <taxon>Eragrostidinae</taxon>
        <taxon>Eragrostis</taxon>
    </lineage>
</organism>
<reference evidence="2 3" key="1">
    <citation type="journal article" date="2019" name="Sci. Rep.">
        <title>A high-quality genome of Eragrostis curvula grass provides insights into Poaceae evolution and supports new strategies to enhance forage quality.</title>
        <authorList>
            <person name="Carballo J."/>
            <person name="Santos B.A.C.M."/>
            <person name="Zappacosta D."/>
            <person name="Garbus I."/>
            <person name="Selva J.P."/>
            <person name="Gallo C.A."/>
            <person name="Diaz A."/>
            <person name="Albertini E."/>
            <person name="Caccamo M."/>
            <person name="Echenique V."/>
        </authorList>
    </citation>
    <scope>NUCLEOTIDE SEQUENCE [LARGE SCALE GENOMIC DNA]</scope>
    <source>
        <strain evidence="3">cv. Victoria</strain>
        <tissue evidence="2">Leaf</tissue>
    </source>
</reference>
<protein>
    <submittedName>
        <fullName evidence="2">Uncharacterized protein</fullName>
    </submittedName>
</protein>
<dbReference type="Proteomes" id="UP000324897">
    <property type="component" value="Chromosome 2"/>
</dbReference>
<name>A0A5J9URA9_9POAL</name>
<feature type="transmembrane region" description="Helical" evidence="1">
    <location>
        <begin position="20"/>
        <end position="38"/>
    </location>
</feature>